<name>A0A378TJI5_9MYCO</name>
<proteinExistence type="predicted"/>
<keyword evidence="4" id="KW-1185">Reference proteome</keyword>
<accession>A0A378TJI5</accession>
<evidence type="ECO:0000256" key="1">
    <source>
        <dbReference type="SAM" id="MobiDB-lite"/>
    </source>
</evidence>
<feature type="signal peptide" evidence="2">
    <location>
        <begin position="1"/>
        <end position="27"/>
    </location>
</feature>
<keyword evidence="2" id="KW-0732">Signal</keyword>
<feature type="chain" id="PRO_5016946133" evidence="2">
    <location>
        <begin position="28"/>
        <end position="107"/>
    </location>
</feature>
<protein>
    <submittedName>
        <fullName evidence="3">Uncharacterized protein</fullName>
    </submittedName>
</protein>
<evidence type="ECO:0000313" key="3">
    <source>
        <dbReference type="EMBL" id="STZ60347.1"/>
    </source>
</evidence>
<dbReference type="Proteomes" id="UP000254978">
    <property type="component" value="Unassembled WGS sequence"/>
</dbReference>
<feature type="region of interest" description="Disordered" evidence="1">
    <location>
        <begin position="68"/>
        <end position="91"/>
    </location>
</feature>
<dbReference type="RefSeq" id="WP_174904647.1">
    <property type="nucleotide sequence ID" value="NZ_AP022600.1"/>
</dbReference>
<organism evidence="3 4">
    <name type="scientific">Mycolicibacterium tokaiense</name>
    <dbReference type="NCBI Taxonomy" id="39695"/>
    <lineage>
        <taxon>Bacteria</taxon>
        <taxon>Bacillati</taxon>
        <taxon>Actinomycetota</taxon>
        <taxon>Actinomycetes</taxon>
        <taxon>Mycobacteriales</taxon>
        <taxon>Mycobacteriaceae</taxon>
        <taxon>Mycolicibacterium</taxon>
    </lineage>
</organism>
<sequence length="107" mass="10910">MTKFGFATTIATAATAAFLGLAAPAMAAPTGAGNAQDTISSLQDQGYKVIVNRLSTAPLSEASVVSTGVGPTFSHTNSNNRAEGGYAPNSDNQFAPVNTKTVYVNVR</sequence>
<evidence type="ECO:0000313" key="4">
    <source>
        <dbReference type="Proteomes" id="UP000254978"/>
    </source>
</evidence>
<dbReference type="EMBL" id="UGQT01000001">
    <property type="protein sequence ID" value="STZ60347.1"/>
    <property type="molecule type" value="Genomic_DNA"/>
</dbReference>
<dbReference type="AlphaFoldDB" id="A0A378TJI5"/>
<gene>
    <name evidence="3" type="ORF">NCTC10821_03886</name>
</gene>
<evidence type="ECO:0000256" key="2">
    <source>
        <dbReference type="SAM" id="SignalP"/>
    </source>
</evidence>
<reference evidence="3 4" key="1">
    <citation type="submission" date="2018-06" db="EMBL/GenBank/DDBJ databases">
        <authorList>
            <consortium name="Pathogen Informatics"/>
            <person name="Doyle S."/>
        </authorList>
    </citation>
    <scope>NUCLEOTIDE SEQUENCE [LARGE SCALE GENOMIC DNA]</scope>
    <source>
        <strain evidence="3 4">NCTC10821</strain>
    </source>
</reference>